<proteinExistence type="inferred from homology"/>
<evidence type="ECO:0000256" key="2">
    <source>
        <dbReference type="ARBA" id="ARBA00022801"/>
    </source>
</evidence>
<dbReference type="SUPFAM" id="SSF53474">
    <property type="entry name" value="alpha/beta-Hydrolases"/>
    <property type="match status" value="1"/>
</dbReference>
<name>A0ABU0U5G9_9SPHI</name>
<dbReference type="EMBL" id="JAUTBA010000001">
    <property type="protein sequence ID" value="MDQ1150210.1"/>
    <property type="molecule type" value="Genomic_DNA"/>
</dbReference>
<sequence length="238" mass="26358">MHNFIAIPSAIKIFGLEEQHNYQKRKSNMSHPLNIKRAGHNLEQAKKAIIMIHGRGGSAEDILSLSSYLQVDNFALLAPQAENHSWYPFSFIAPVQQNEPWLSSALDLIDHTVQLALAQGIPAKDIYFFGFSQGACLTLEYLARHAQHYGGAVAIIGGVIGEEINHQNYSGDFAQTPILLGTSDPDFHVPLERVKTTASILQKMNANVQLAIYSNGGHTINREEIDLANEFVLKDVQQ</sequence>
<dbReference type="Pfam" id="PF02230">
    <property type="entry name" value="Abhydrolase_2"/>
    <property type="match status" value="1"/>
</dbReference>
<evidence type="ECO:0000313" key="4">
    <source>
        <dbReference type="EMBL" id="MDQ1150210.1"/>
    </source>
</evidence>
<comment type="caution">
    <text evidence="4">The sequence shown here is derived from an EMBL/GenBank/DDBJ whole genome shotgun (WGS) entry which is preliminary data.</text>
</comment>
<keyword evidence="2" id="KW-0378">Hydrolase</keyword>
<dbReference type="PANTHER" id="PTHR10655:SF17">
    <property type="entry name" value="LYSOPHOSPHOLIPASE-LIKE PROTEIN 1"/>
    <property type="match status" value="1"/>
</dbReference>
<evidence type="ECO:0000259" key="3">
    <source>
        <dbReference type="Pfam" id="PF02230"/>
    </source>
</evidence>
<accession>A0ABU0U5G9</accession>
<dbReference type="InterPro" id="IPR050565">
    <property type="entry name" value="LYPA1-2/EST-like"/>
</dbReference>
<dbReference type="Proteomes" id="UP001244640">
    <property type="component" value="Unassembled WGS sequence"/>
</dbReference>
<evidence type="ECO:0000313" key="5">
    <source>
        <dbReference type="Proteomes" id="UP001244640"/>
    </source>
</evidence>
<dbReference type="PANTHER" id="PTHR10655">
    <property type="entry name" value="LYSOPHOSPHOLIPASE-RELATED"/>
    <property type="match status" value="1"/>
</dbReference>
<dbReference type="Gene3D" id="3.40.50.1820">
    <property type="entry name" value="alpha/beta hydrolase"/>
    <property type="match status" value="1"/>
</dbReference>
<feature type="domain" description="Phospholipase/carboxylesterase/thioesterase" evidence="3">
    <location>
        <begin position="43"/>
        <end position="232"/>
    </location>
</feature>
<reference evidence="4 5" key="1">
    <citation type="submission" date="2023-07" db="EMBL/GenBank/DDBJ databases">
        <title>Functional and genomic diversity of the sorghum phyllosphere microbiome.</title>
        <authorList>
            <person name="Shade A."/>
        </authorList>
    </citation>
    <scope>NUCLEOTIDE SEQUENCE [LARGE SCALE GENOMIC DNA]</scope>
    <source>
        <strain evidence="4 5">SORGH_AS_0892</strain>
    </source>
</reference>
<keyword evidence="5" id="KW-1185">Reference proteome</keyword>
<comment type="similarity">
    <text evidence="1">Belongs to the AB hydrolase superfamily. AB hydrolase 2 family.</text>
</comment>
<protein>
    <submittedName>
        <fullName evidence="4">Phospholipase/carboxylesterase</fullName>
    </submittedName>
</protein>
<organism evidence="4 5">
    <name type="scientific">Sphingobacterium zeae</name>
    <dbReference type="NCBI Taxonomy" id="1776859"/>
    <lineage>
        <taxon>Bacteria</taxon>
        <taxon>Pseudomonadati</taxon>
        <taxon>Bacteroidota</taxon>
        <taxon>Sphingobacteriia</taxon>
        <taxon>Sphingobacteriales</taxon>
        <taxon>Sphingobacteriaceae</taxon>
        <taxon>Sphingobacterium</taxon>
    </lineage>
</organism>
<dbReference type="InterPro" id="IPR029058">
    <property type="entry name" value="AB_hydrolase_fold"/>
</dbReference>
<gene>
    <name evidence="4" type="ORF">QE382_002194</name>
</gene>
<evidence type="ECO:0000256" key="1">
    <source>
        <dbReference type="ARBA" id="ARBA00006499"/>
    </source>
</evidence>
<dbReference type="InterPro" id="IPR003140">
    <property type="entry name" value="PLipase/COase/thioEstase"/>
</dbReference>